<dbReference type="Proteomes" id="UP000217465">
    <property type="component" value="Unassembled WGS sequence"/>
</dbReference>
<dbReference type="InterPro" id="IPR009063">
    <property type="entry name" value="Ig/albumin-bd_sf"/>
</dbReference>
<dbReference type="NCBIfam" id="TIGR01167">
    <property type="entry name" value="LPXTG_anchor"/>
    <property type="match status" value="1"/>
</dbReference>
<evidence type="ECO:0000313" key="10">
    <source>
        <dbReference type="Proteomes" id="UP000217465"/>
    </source>
</evidence>
<feature type="compositionally biased region" description="Acidic residues" evidence="6">
    <location>
        <begin position="194"/>
        <end position="269"/>
    </location>
</feature>
<reference evidence="9 10" key="1">
    <citation type="submission" date="2016-06" db="EMBL/GenBank/DDBJ databases">
        <authorList>
            <person name="Haines A.N."/>
            <person name="Council K.R."/>
        </authorList>
    </citation>
    <scope>NUCLEOTIDE SEQUENCE [LARGE SCALE GENOMIC DNA]</scope>
    <source>
        <strain evidence="9 10">SP158-29</strain>
    </source>
</reference>
<feature type="domain" description="Gram-positive cocci surface proteins LPxTG" evidence="8">
    <location>
        <begin position="535"/>
        <end position="569"/>
    </location>
</feature>
<dbReference type="RefSeq" id="WP_096633311.1">
    <property type="nucleotide sequence ID" value="NZ_NSGR01000004.1"/>
</dbReference>
<evidence type="ECO:0000256" key="7">
    <source>
        <dbReference type="SAM" id="SignalP"/>
    </source>
</evidence>
<sequence>MKENKQMKYFLRKSIFGLASVSAAFIVGGSFVSADEASTNKYIESIADNIDKVDSNDLMKKLSGLKTTSEVDNALKALSESDSANRDAYTAVLANSDVLATRTASQGVEIMDADREAYREINRLGETLHDPTRLEAAIKELTEAKTLDAIAAAVNHAHILASEEYNSGISMTDESSDAEWLKAAEDAEKSKISEDEDQTTEDAEEDDVETVSEESDAEADVNAEEDMEDEEAEDEVDEDEVEDEDEVDEDAVEVEDENEDEEEDSVDENEGNKEDPKINITPSPKEKETKESRQAMRDKLMAETKEREAKAAKERLEKERSTALTELDHLGAGRLLKNIVSTAKTVEGIKEFMAITRPSLEHAMKVKATSGLTDFLKSQRSAEDTVKDIILTNAKNAALKKLEKLGATDHLKELVENAKTVEDIRTLMAEATPSLEATLSKEEADQVAPEVSEEAPMGSENPMPEGVETDTESSEILNTDKDVERQASGKSVLADTEGKASAPFVQTDAKKPAMEATKEKTPVKAEETKKADQHLPVTGEKVNPFFTGVALSIIASAGMVAYSTKRKEN</sequence>
<feature type="region of interest" description="Disordered" evidence="6">
    <location>
        <begin position="438"/>
        <end position="536"/>
    </location>
</feature>
<dbReference type="Pfam" id="PF00746">
    <property type="entry name" value="Gram_pos_anchor"/>
    <property type="match status" value="1"/>
</dbReference>
<evidence type="ECO:0000259" key="8">
    <source>
        <dbReference type="PROSITE" id="PS50847"/>
    </source>
</evidence>
<dbReference type="PROSITE" id="PS50847">
    <property type="entry name" value="GRAM_POS_ANCHORING"/>
    <property type="match status" value="1"/>
</dbReference>
<evidence type="ECO:0000256" key="2">
    <source>
        <dbReference type="ARBA" id="ARBA00022525"/>
    </source>
</evidence>
<organism evidence="9 10">
    <name type="scientific">Streptococcus parauberis</name>
    <dbReference type="NCBI Taxonomy" id="1348"/>
    <lineage>
        <taxon>Bacteria</taxon>
        <taxon>Bacillati</taxon>
        <taxon>Bacillota</taxon>
        <taxon>Bacilli</taxon>
        <taxon>Lactobacillales</taxon>
        <taxon>Streptococcaceae</taxon>
        <taxon>Streptococcus</taxon>
    </lineage>
</organism>
<dbReference type="PRINTS" id="PR00015">
    <property type="entry name" value="GPOSANCHOR"/>
</dbReference>
<keyword evidence="5" id="KW-0572">Peptidoglycan-anchor</keyword>
<evidence type="ECO:0000313" key="9">
    <source>
        <dbReference type="EMBL" id="PCH13707.1"/>
    </source>
</evidence>
<evidence type="ECO:0000256" key="4">
    <source>
        <dbReference type="ARBA" id="ARBA00022737"/>
    </source>
</evidence>
<gene>
    <name evidence="9" type="primary">spg</name>
    <name evidence="9" type="ORF">A9Y57_00341</name>
</gene>
<name>A0A854WFX7_9STRE</name>
<feature type="signal peptide" evidence="7">
    <location>
        <begin position="1"/>
        <end position="34"/>
    </location>
</feature>
<dbReference type="SUPFAM" id="SSF46997">
    <property type="entry name" value="Bacterial immunoglobulin/albumin-binding domains"/>
    <property type="match status" value="2"/>
</dbReference>
<evidence type="ECO:0000256" key="3">
    <source>
        <dbReference type="ARBA" id="ARBA00022729"/>
    </source>
</evidence>
<keyword evidence="3 7" id="KW-0732">Signal</keyword>
<evidence type="ECO:0000256" key="5">
    <source>
        <dbReference type="ARBA" id="ARBA00023088"/>
    </source>
</evidence>
<comment type="caution">
    <text evidence="9">The sequence shown here is derived from an EMBL/GenBank/DDBJ whole genome shotgun (WGS) entry which is preliminary data.</text>
</comment>
<dbReference type="EMBL" id="NSGR01000004">
    <property type="protein sequence ID" value="PCH13707.1"/>
    <property type="molecule type" value="Genomic_DNA"/>
</dbReference>
<evidence type="ECO:0000256" key="1">
    <source>
        <dbReference type="ARBA" id="ARBA00022512"/>
    </source>
</evidence>
<feature type="compositionally biased region" description="Basic and acidic residues" evidence="6">
    <location>
        <begin position="284"/>
        <end position="317"/>
    </location>
</feature>
<feature type="chain" id="PRO_5032714023" evidence="7">
    <location>
        <begin position="35"/>
        <end position="569"/>
    </location>
</feature>
<dbReference type="Gene3D" id="1.10.8.40">
    <property type="entry name" value="Albumin-binding domain"/>
    <property type="match status" value="2"/>
</dbReference>
<accession>A0A854WFX7</accession>
<proteinExistence type="predicted"/>
<feature type="compositionally biased region" description="Basic and acidic residues" evidence="6">
    <location>
        <begin position="478"/>
        <end position="487"/>
    </location>
</feature>
<dbReference type="AlphaFoldDB" id="A0A854WFX7"/>
<evidence type="ECO:0000256" key="6">
    <source>
        <dbReference type="SAM" id="MobiDB-lite"/>
    </source>
</evidence>
<dbReference type="InterPro" id="IPR005877">
    <property type="entry name" value="YSIRK_signal_dom"/>
</dbReference>
<feature type="compositionally biased region" description="Basic and acidic residues" evidence="6">
    <location>
        <begin position="508"/>
        <end position="533"/>
    </location>
</feature>
<feature type="region of interest" description="Disordered" evidence="6">
    <location>
        <begin position="186"/>
        <end position="317"/>
    </location>
</feature>
<keyword evidence="1" id="KW-0134">Cell wall</keyword>
<dbReference type="InterPro" id="IPR019931">
    <property type="entry name" value="LPXTG_anchor"/>
</dbReference>
<dbReference type="InterPro" id="IPR019950">
    <property type="entry name" value="M_anchor"/>
</dbReference>
<keyword evidence="4" id="KW-0677">Repeat</keyword>
<keyword evidence="2" id="KW-0964">Secreted</keyword>
<protein>
    <submittedName>
        <fullName evidence="9">Immunoglobulin G-binding protein G</fullName>
    </submittedName>
</protein>
<dbReference type="NCBIfam" id="TIGR01168">
    <property type="entry name" value="YSIRK_signal"/>
    <property type="match status" value="1"/>
</dbReference>